<feature type="transmembrane region" description="Helical" evidence="1">
    <location>
        <begin position="21"/>
        <end position="42"/>
    </location>
</feature>
<gene>
    <name evidence="2" type="ORF">IFR04_009327</name>
</gene>
<feature type="transmembrane region" description="Helical" evidence="1">
    <location>
        <begin position="62"/>
        <end position="84"/>
    </location>
</feature>
<feature type="transmembrane region" description="Helical" evidence="1">
    <location>
        <begin position="127"/>
        <end position="148"/>
    </location>
</feature>
<keyword evidence="1" id="KW-1133">Transmembrane helix</keyword>
<dbReference type="OrthoDB" id="3549411at2759"/>
<name>A0A8H7TE73_9HELO</name>
<keyword evidence="1" id="KW-0812">Transmembrane</keyword>
<keyword evidence="1" id="KW-0472">Membrane</keyword>
<dbReference type="AlphaFoldDB" id="A0A8H7TE73"/>
<dbReference type="EMBL" id="JAFJYH010000152">
    <property type="protein sequence ID" value="KAG4417515.1"/>
    <property type="molecule type" value="Genomic_DNA"/>
</dbReference>
<evidence type="ECO:0000313" key="3">
    <source>
        <dbReference type="Proteomes" id="UP000664132"/>
    </source>
</evidence>
<protein>
    <submittedName>
        <fullName evidence="2">Uncharacterized protein</fullName>
    </submittedName>
</protein>
<keyword evidence="3" id="KW-1185">Reference proteome</keyword>
<feature type="transmembrane region" description="Helical" evidence="1">
    <location>
        <begin position="96"/>
        <end position="121"/>
    </location>
</feature>
<comment type="caution">
    <text evidence="2">The sequence shown here is derived from an EMBL/GenBank/DDBJ whole genome shotgun (WGS) entry which is preliminary data.</text>
</comment>
<accession>A0A8H7TE73</accession>
<evidence type="ECO:0000256" key="1">
    <source>
        <dbReference type="SAM" id="Phobius"/>
    </source>
</evidence>
<evidence type="ECO:0000313" key="2">
    <source>
        <dbReference type="EMBL" id="KAG4417515.1"/>
    </source>
</evidence>
<dbReference type="Proteomes" id="UP000664132">
    <property type="component" value="Unassembled WGS sequence"/>
</dbReference>
<proteinExistence type="predicted"/>
<sequence>MKNLQLDKQLEYRAMLVFQRVLRFYDSFLLLSALTAGLSIGALTFEEFHPSTNTLDKAAEGFFTSSTCSAVVAVMLAVMLSFRFEGHVSATRLDFIIAWTPLVLLDWSIVGVLLGMSTWYWQKNDGWRGGLMVGSVVFLLCLSIWVAVMMWQKMNSKGGLGEEESKAFKEVKQRMEESR</sequence>
<organism evidence="2 3">
    <name type="scientific">Cadophora malorum</name>
    <dbReference type="NCBI Taxonomy" id="108018"/>
    <lineage>
        <taxon>Eukaryota</taxon>
        <taxon>Fungi</taxon>
        <taxon>Dikarya</taxon>
        <taxon>Ascomycota</taxon>
        <taxon>Pezizomycotina</taxon>
        <taxon>Leotiomycetes</taxon>
        <taxon>Helotiales</taxon>
        <taxon>Ploettnerulaceae</taxon>
        <taxon>Cadophora</taxon>
    </lineage>
</organism>
<reference evidence="2" key="1">
    <citation type="submission" date="2021-02" db="EMBL/GenBank/DDBJ databases">
        <title>Genome sequence Cadophora malorum strain M34.</title>
        <authorList>
            <person name="Stefanovic E."/>
            <person name="Vu D."/>
            <person name="Scully C."/>
            <person name="Dijksterhuis J."/>
            <person name="Roader J."/>
            <person name="Houbraken J."/>
        </authorList>
    </citation>
    <scope>NUCLEOTIDE SEQUENCE</scope>
    <source>
        <strain evidence="2">M34</strain>
    </source>
</reference>